<evidence type="ECO:0000256" key="3">
    <source>
        <dbReference type="ARBA" id="ARBA00022692"/>
    </source>
</evidence>
<evidence type="ECO:0000256" key="4">
    <source>
        <dbReference type="ARBA" id="ARBA00022989"/>
    </source>
</evidence>
<accession>A0A511CYJ1</accession>
<dbReference type="Proteomes" id="UP000321328">
    <property type="component" value="Unassembled WGS sequence"/>
</dbReference>
<dbReference type="RefSeq" id="WP_051233019.1">
    <property type="nucleotide sequence ID" value="NZ_AUII01000011.1"/>
</dbReference>
<evidence type="ECO:0000256" key="2">
    <source>
        <dbReference type="ARBA" id="ARBA00009773"/>
    </source>
</evidence>
<dbReference type="Pfam" id="PF01594">
    <property type="entry name" value="AI-2E_transport"/>
    <property type="match status" value="1"/>
</dbReference>
<feature type="transmembrane region" description="Helical" evidence="7">
    <location>
        <begin position="140"/>
        <end position="160"/>
    </location>
</feature>
<dbReference type="InterPro" id="IPR002549">
    <property type="entry name" value="AI-2E-like"/>
</dbReference>
<dbReference type="AlphaFoldDB" id="A0A511CYJ1"/>
<feature type="compositionally biased region" description="Basic and acidic residues" evidence="6">
    <location>
        <begin position="178"/>
        <end position="193"/>
    </location>
</feature>
<evidence type="ECO:0000256" key="6">
    <source>
        <dbReference type="SAM" id="MobiDB-lite"/>
    </source>
</evidence>
<evidence type="ECO:0000313" key="9">
    <source>
        <dbReference type="Proteomes" id="UP000321328"/>
    </source>
</evidence>
<dbReference type="OrthoDB" id="9784366at2"/>
<keyword evidence="4 7" id="KW-1133">Transmembrane helix</keyword>
<feature type="transmembrane region" description="Helical" evidence="7">
    <location>
        <begin position="53"/>
        <end position="76"/>
    </location>
</feature>
<keyword evidence="9" id="KW-1185">Reference proteome</keyword>
<reference evidence="8 9" key="1">
    <citation type="submission" date="2019-07" db="EMBL/GenBank/DDBJ databases">
        <title>Whole genome shotgun sequence of Pseudonocardia asaccharolytica NBRC 16224.</title>
        <authorList>
            <person name="Hosoyama A."/>
            <person name="Uohara A."/>
            <person name="Ohji S."/>
            <person name="Ichikawa N."/>
        </authorList>
    </citation>
    <scope>NUCLEOTIDE SEQUENCE [LARGE SCALE GENOMIC DNA]</scope>
    <source>
        <strain evidence="8 9">NBRC 16224</strain>
    </source>
</reference>
<comment type="similarity">
    <text evidence="2">Belongs to the autoinducer-2 exporter (AI-2E) (TC 2.A.86) family.</text>
</comment>
<evidence type="ECO:0008006" key="10">
    <source>
        <dbReference type="Google" id="ProtNLM"/>
    </source>
</evidence>
<evidence type="ECO:0000256" key="1">
    <source>
        <dbReference type="ARBA" id="ARBA00004141"/>
    </source>
</evidence>
<evidence type="ECO:0000256" key="5">
    <source>
        <dbReference type="ARBA" id="ARBA00023136"/>
    </source>
</evidence>
<proteinExistence type="inferred from homology"/>
<dbReference type="STRING" id="1123024.GCA_000423625_02788"/>
<comment type="subcellular location">
    <subcellularLocation>
        <location evidence="1">Membrane</location>
        <topology evidence="1">Multi-pass membrane protein</topology>
    </subcellularLocation>
</comment>
<evidence type="ECO:0000256" key="7">
    <source>
        <dbReference type="SAM" id="Phobius"/>
    </source>
</evidence>
<name>A0A511CYJ1_9PSEU</name>
<dbReference type="GO" id="GO:0016020">
    <property type="term" value="C:membrane"/>
    <property type="evidence" value="ECO:0007669"/>
    <property type="project" value="UniProtKB-SubCell"/>
</dbReference>
<comment type="caution">
    <text evidence="8">The sequence shown here is derived from an EMBL/GenBank/DDBJ whole genome shotgun (WGS) entry which is preliminary data.</text>
</comment>
<keyword evidence="3 7" id="KW-0812">Transmembrane</keyword>
<gene>
    <name evidence="8" type="ORF">PA7_11600</name>
</gene>
<evidence type="ECO:0000313" key="8">
    <source>
        <dbReference type="EMBL" id="GEL17323.1"/>
    </source>
</evidence>
<feature type="region of interest" description="Disordered" evidence="6">
    <location>
        <begin position="178"/>
        <end position="237"/>
    </location>
</feature>
<feature type="compositionally biased region" description="Basic residues" evidence="6">
    <location>
        <begin position="194"/>
        <end position="211"/>
    </location>
</feature>
<organism evidence="8 9">
    <name type="scientific">Pseudonocardia asaccharolytica DSM 44247 = NBRC 16224</name>
    <dbReference type="NCBI Taxonomy" id="1123024"/>
    <lineage>
        <taxon>Bacteria</taxon>
        <taxon>Bacillati</taxon>
        <taxon>Actinomycetota</taxon>
        <taxon>Actinomycetes</taxon>
        <taxon>Pseudonocardiales</taxon>
        <taxon>Pseudonocardiaceae</taxon>
        <taxon>Pseudonocardia</taxon>
    </lineage>
</organism>
<feature type="transmembrane region" description="Helical" evidence="7">
    <location>
        <begin position="12"/>
        <end position="41"/>
    </location>
</feature>
<dbReference type="EMBL" id="BJVI01000008">
    <property type="protein sequence ID" value="GEL17323.1"/>
    <property type="molecule type" value="Genomic_DNA"/>
</dbReference>
<feature type="transmembrane region" description="Helical" evidence="7">
    <location>
        <begin position="245"/>
        <end position="269"/>
    </location>
</feature>
<feature type="compositionally biased region" description="Low complexity" evidence="6">
    <location>
        <begin position="214"/>
        <end position="232"/>
    </location>
</feature>
<keyword evidence="5 7" id="KW-0472">Membrane</keyword>
<sequence>MATTRLPTLWSGAVYLAVQILAVLWLVVVPIVAALLIAALLRPVAALLQHRMRGTLSAALTLLAAILVLGGIAFVIGLRFTQQLPMLIDEALTTMRNVGDQLSRIGIGQTRIAQLQSQIMEWVQANRGQIISYVTTGAGYLAEFATVLVLTLFITFFLLYDGERIWALAAQPAAAVDAREDGPGRPRRLDHPHPVRARHGGHRHDPRHRDRARAVPPGGAAGRPAGRAGVPGQLHPDHRRADRRWLAVLVTFGTQGWMAALSLLGVLVLENRLEGHCSNR</sequence>
<protein>
    <recommendedName>
        <fullName evidence="10">AI-2E family transporter</fullName>
    </recommendedName>
</protein>